<evidence type="ECO:0000313" key="3">
    <source>
        <dbReference type="Proteomes" id="UP000614490"/>
    </source>
</evidence>
<dbReference type="AlphaFoldDB" id="A0A931HV67"/>
<feature type="coiled-coil region" evidence="1">
    <location>
        <begin position="24"/>
        <end position="51"/>
    </location>
</feature>
<sequence>MEVLKKHKMPEEVIVMFEEACYLAAQQENFIEELKQMLDNAQDAYAELIKRVSFRRIRFKSLSKKPPHLTKVRGGSPMYRKNTDNICIGD</sequence>
<evidence type="ECO:0000256" key="1">
    <source>
        <dbReference type="SAM" id="Coils"/>
    </source>
</evidence>
<protein>
    <submittedName>
        <fullName evidence="2">Uncharacterized protein</fullName>
    </submittedName>
</protein>
<organism evidence="2 3">
    <name type="scientific">Halobacillus yeomjeoni</name>
    <dbReference type="NCBI Taxonomy" id="311194"/>
    <lineage>
        <taxon>Bacteria</taxon>
        <taxon>Bacillati</taxon>
        <taxon>Bacillota</taxon>
        <taxon>Bacilli</taxon>
        <taxon>Bacillales</taxon>
        <taxon>Bacillaceae</taxon>
        <taxon>Halobacillus</taxon>
    </lineage>
</organism>
<name>A0A931HV67_9BACI</name>
<comment type="caution">
    <text evidence="2">The sequence shown here is derived from an EMBL/GenBank/DDBJ whole genome shotgun (WGS) entry which is preliminary data.</text>
</comment>
<gene>
    <name evidence="2" type="ORF">H0267_07495</name>
</gene>
<dbReference type="EMBL" id="JADZSC010000001">
    <property type="protein sequence ID" value="MBH0230059.1"/>
    <property type="molecule type" value="Genomic_DNA"/>
</dbReference>
<keyword evidence="3" id="KW-1185">Reference proteome</keyword>
<accession>A0A931HV67</accession>
<proteinExistence type="predicted"/>
<reference evidence="2 3" key="1">
    <citation type="journal article" date="2005" name="Int. J. Syst. Evol. Microbiol.">
        <title>Halobacillus yeomjeoni sp. nov., isolated from a marine solar saltern in Korea.</title>
        <authorList>
            <person name="Yoon J.H."/>
            <person name="Kang S.J."/>
            <person name="Lee C.H."/>
            <person name="Oh H.W."/>
            <person name="Oh T.K."/>
        </authorList>
    </citation>
    <scope>NUCLEOTIDE SEQUENCE [LARGE SCALE GENOMIC DNA]</scope>
    <source>
        <strain evidence="2 3">KCTC 3957</strain>
    </source>
</reference>
<dbReference type="RefSeq" id="WP_197316627.1">
    <property type="nucleotide sequence ID" value="NZ_JADZSC010000001.1"/>
</dbReference>
<keyword evidence="1" id="KW-0175">Coiled coil</keyword>
<dbReference type="Proteomes" id="UP000614490">
    <property type="component" value="Unassembled WGS sequence"/>
</dbReference>
<evidence type="ECO:0000313" key="2">
    <source>
        <dbReference type="EMBL" id="MBH0230059.1"/>
    </source>
</evidence>